<dbReference type="STRING" id="338969.Rfer_0073"/>
<evidence type="ECO:0000256" key="1">
    <source>
        <dbReference type="SAM" id="SignalP"/>
    </source>
</evidence>
<dbReference type="PANTHER" id="PTHR34606:SF16">
    <property type="entry name" value="BON DOMAIN-CONTAINING PROTEIN"/>
    <property type="match status" value="1"/>
</dbReference>
<feature type="domain" description="BON" evidence="2">
    <location>
        <begin position="50"/>
        <end position="118"/>
    </location>
</feature>
<dbReference type="RefSeq" id="WP_011462408.1">
    <property type="nucleotide sequence ID" value="NC_007908.1"/>
</dbReference>
<accession>Q223L7</accession>
<dbReference type="OrthoDB" id="8560732at2"/>
<dbReference type="KEGG" id="rfr:Rfer_0073"/>
<keyword evidence="4" id="KW-1185">Reference proteome</keyword>
<dbReference type="Pfam" id="PF04972">
    <property type="entry name" value="BON"/>
    <property type="match status" value="2"/>
</dbReference>
<reference evidence="4" key="1">
    <citation type="submission" date="2006-02" db="EMBL/GenBank/DDBJ databases">
        <title>Complete sequence of chromosome of Rhodoferax ferrireducens DSM 15236.</title>
        <authorList>
            <person name="Copeland A."/>
            <person name="Lucas S."/>
            <person name="Lapidus A."/>
            <person name="Barry K."/>
            <person name="Detter J.C."/>
            <person name="Glavina del Rio T."/>
            <person name="Hammon N."/>
            <person name="Israni S."/>
            <person name="Pitluck S."/>
            <person name="Brettin T."/>
            <person name="Bruce D."/>
            <person name="Han C."/>
            <person name="Tapia R."/>
            <person name="Gilna P."/>
            <person name="Kiss H."/>
            <person name="Schmutz J."/>
            <person name="Larimer F."/>
            <person name="Land M."/>
            <person name="Kyrpides N."/>
            <person name="Ivanova N."/>
            <person name="Richardson P."/>
        </authorList>
    </citation>
    <scope>NUCLEOTIDE SEQUENCE [LARGE SCALE GENOMIC DNA]</scope>
    <source>
        <strain evidence="4">ATCC BAA-621 / DSM 15236 / T118</strain>
    </source>
</reference>
<dbReference type="InterPro" id="IPR007055">
    <property type="entry name" value="BON_dom"/>
</dbReference>
<evidence type="ECO:0000313" key="3">
    <source>
        <dbReference type="EMBL" id="ABD67835.1"/>
    </source>
</evidence>
<dbReference type="Gene3D" id="3.30.1340.30">
    <property type="match status" value="2"/>
</dbReference>
<dbReference type="InterPro" id="IPR051686">
    <property type="entry name" value="Lipoprotein_DolP"/>
</dbReference>
<dbReference type="SMART" id="SM00749">
    <property type="entry name" value="BON"/>
    <property type="match status" value="2"/>
</dbReference>
<dbReference type="InterPro" id="IPR014004">
    <property type="entry name" value="Transpt-assoc_nodulatn_dom_bac"/>
</dbReference>
<dbReference type="AlphaFoldDB" id="Q223L7"/>
<keyword evidence="1" id="KW-0732">Signal</keyword>
<evidence type="ECO:0000259" key="2">
    <source>
        <dbReference type="PROSITE" id="PS50914"/>
    </source>
</evidence>
<feature type="signal peptide" evidence="1">
    <location>
        <begin position="1"/>
        <end position="21"/>
    </location>
</feature>
<dbReference type="eggNOG" id="COG2823">
    <property type="taxonomic scope" value="Bacteria"/>
</dbReference>
<dbReference type="PROSITE" id="PS50914">
    <property type="entry name" value="BON"/>
    <property type="match status" value="2"/>
</dbReference>
<dbReference type="HOGENOM" id="CLU_084193_0_0_4"/>
<protein>
    <submittedName>
        <fullName evidence="3">Transport-associated</fullName>
    </submittedName>
</protein>
<dbReference type="PROSITE" id="PS51257">
    <property type="entry name" value="PROKAR_LIPOPROTEIN"/>
    <property type="match status" value="1"/>
</dbReference>
<name>Q223L7_ALBFT</name>
<feature type="domain" description="BON" evidence="2">
    <location>
        <begin position="128"/>
        <end position="196"/>
    </location>
</feature>
<organism evidence="3 4">
    <name type="scientific">Albidiferax ferrireducens (strain ATCC BAA-621 / DSM 15236 / T118)</name>
    <name type="common">Rhodoferax ferrireducens</name>
    <dbReference type="NCBI Taxonomy" id="338969"/>
    <lineage>
        <taxon>Bacteria</taxon>
        <taxon>Pseudomonadati</taxon>
        <taxon>Pseudomonadota</taxon>
        <taxon>Betaproteobacteria</taxon>
        <taxon>Burkholderiales</taxon>
        <taxon>Comamonadaceae</taxon>
        <taxon>Rhodoferax</taxon>
    </lineage>
</organism>
<gene>
    <name evidence="3" type="ordered locus">Rfer_0073</name>
</gene>
<feature type="chain" id="PRO_5004200376" evidence="1">
    <location>
        <begin position="22"/>
        <end position="196"/>
    </location>
</feature>
<dbReference type="Proteomes" id="UP000008332">
    <property type="component" value="Chromosome"/>
</dbReference>
<dbReference type="EMBL" id="CP000267">
    <property type="protein sequence ID" value="ABD67835.1"/>
    <property type="molecule type" value="Genomic_DNA"/>
</dbReference>
<evidence type="ECO:0000313" key="4">
    <source>
        <dbReference type="Proteomes" id="UP000008332"/>
    </source>
</evidence>
<dbReference type="PANTHER" id="PTHR34606">
    <property type="entry name" value="BON DOMAIN-CONTAINING PROTEIN"/>
    <property type="match status" value="1"/>
</dbReference>
<sequence length="196" mass="20013">MRTRFELLALSTALAALTALSVGCSKAPEATGASASGASTPSTTVGTVIDDSIVTASVKAALLADPDLKGFDFKVVTRKGEVQLSGFVDKQTQIDIAVTVAGAVTGVKSVQNNVSLRSVAPTVGGKVDDTLITAKVKTALLADESIKSLDIAVITRQGDVQLSGFVNNQSQIDRAIAVVSGIAGVSHVSNEMSIKK</sequence>
<proteinExistence type="predicted"/>